<feature type="region of interest" description="Disordered" evidence="2">
    <location>
        <begin position="132"/>
        <end position="152"/>
    </location>
</feature>
<feature type="region of interest" description="Disordered" evidence="2">
    <location>
        <begin position="175"/>
        <end position="207"/>
    </location>
</feature>
<proteinExistence type="predicted"/>
<name>G0V1R7_TRYCI</name>
<sequence length="813" mass="93266">MHARDTSCCRKGTSKDRGSTIVIPNIPKTIDARARSKLLSDYERYEAELFKHHLGTAETTCTMGVRLAPADFDRRVPGFDEPTAAELNYNSRKKRVRERRYLSEKFGGVKVPAAGGNNSDGGFLDKRRSLSLQKCGSTPPADGGHIGGPLPSLGAITPGELAADRSVRLRSIQPVQQKDLGLSSPGSAQAPGEAVGVVRSPSPGACKTSMRRAQSIHAQQAELLAVTASEKREKTEETKYGVYVHEARRQTYKKKSRSPEPRSSRSLFNEQLLQPDMDLALNGGPSWAAQRDEDYAAWNTAHCAEVLRILLRPPPMYGESLKVDMDNMDLRWMSTGIFPRDFTTLLTWRASEVKEGVVPVINSPRSALVMLRSGIVASDLAIRKIGDDAPLLPKDPEARRVVKTIRMKHYIKSVESILERLRLEYSFLCSNVNLNELVSAFRSNRRPPVVEVQPTVIREALEKQRRLFEMASRKLDTEAAYAKKVQERDLLIEQRAQRLEEHMKEKMRRKREEELLMHQNAAARLKIQQQRCAAAEAEYQKQLHERLKRAEERSAHQQAARELLLEQRRIQRKKLAEERQARMEHAMQQQEIQNSLIKQKYEEREAKLEELRKERERRRVEAHEKLVEKAAKSSQLRGEVQQRALLRELELRRVAVEQQEEVEKRLQNLTKLREEEVVQRAKKEAEKRERLKQVLTAAAERANNVKLEAEKKLTKHKELYDEVQRQSEGKLLLKQERERSQMEAKAFAVLQKKRISEFKKVEFVLQLIAKREAAEAVEAQREAILKESLKNRAVLMEERRSLKSYVNEKAMLQ</sequence>
<protein>
    <submittedName>
        <fullName evidence="3">Uncharacterized protein TCIL3000_11_10610</fullName>
    </submittedName>
</protein>
<feature type="region of interest" description="Disordered" evidence="2">
    <location>
        <begin position="249"/>
        <end position="268"/>
    </location>
</feature>
<organism evidence="3">
    <name type="scientific">Trypanosoma congolense (strain IL3000)</name>
    <dbReference type="NCBI Taxonomy" id="1068625"/>
    <lineage>
        <taxon>Eukaryota</taxon>
        <taxon>Discoba</taxon>
        <taxon>Euglenozoa</taxon>
        <taxon>Kinetoplastea</taxon>
        <taxon>Metakinetoplastina</taxon>
        <taxon>Trypanosomatida</taxon>
        <taxon>Trypanosomatidae</taxon>
        <taxon>Trypanosoma</taxon>
        <taxon>Nannomonas</taxon>
    </lineage>
</organism>
<feature type="coiled-coil region" evidence="1">
    <location>
        <begin position="493"/>
        <end position="726"/>
    </location>
</feature>
<evidence type="ECO:0000256" key="1">
    <source>
        <dbReference type="SAM" id="Coils"/>
    </source>
</evidence>
<dbReference type="VEuPathDB" id="TriTrypDB:TcIL3000.11.10610"/>
<keyword evidence="1" id="KW-0175">Coiled coil</keyword>
<reference evidence="3" key="1">
    <citation type="journal article" date="2012" name="Proc. Natl. Acad. Sci. U.S.A.">
        <title>Antigenic diversity is generated by distinct evolutionary mechanisms in African trypanosome species.</title>
        <authorList>
            <person name="Jackson A.P."/>
            <person name="Berry A."/>
            <person name="Aslett M."/>
            <person name="Allison H.C."/>
            <person name="Burton P."/>
            <person name="Vavrova-Anderson J."/>
            <person name="Brown R."/>
            <person name="Browne H."/>
            <person name="Corton N."/>
            <person name="Hauser H."/>
            <person name="Gamble J."/>
            <person name="Gilderthorp R."/>
            <person name="Marcello L."/>
            <person name="McQuillan J."/>
            <person name="Otto T.D."/>
            <person name="Quail M.A."/>
            <person name="Sanders M.J."/>
            <person name="van Tonder A."/>
            <person name="Ginger M.L."/>
            <person name="Field M.C."/>
            <person name="Barry J.D."/>
            <person name="Hertz-Fowler C."/>
            <person name="Berriman M."/>
        </authorList>
    </citation>
    <scope>NUCLEOTIDE SEQUENCE</scope>
    <source>
        <strain evidence="3">IL3000</strain>
    </source>
</reference>
<dbReference type="EMBL" id="HE575324">
    <property type="protein sequence ID" value="CCC95588.1"/>
    <property type="molecule type" value="Genomic_DNA"/>
</dbReference>
<evidence type="ECO:0000313" key="3">
    <source>
        <dbReference type="EMBL" id="CCC95588.1"/>
    </source>
</evidence>
<accession>G0V1R7</accession>
<gene>
    <name evidence="3" type="ORF">TCIL3000_11_10610</name>
</gene>
<evidence type="ECO:0000256" key="2">
    <source>
        <dbReference type="SAM" id="MobiDB-lite"/>
    </source>
</evidence>
<dbReference type="AlphaFoldDB" id="G0V1R7"/>